<reference evidence="4 5" key="1">
    <citation type="journal article" date="2013" name="PLoS ONE">
        <title>Predicting the Proteins of Angomonas deanei, Strigomonas culicis and Their Respective Endosymbionts Reveals New Aspects of the Trypanosomatidae Family.</title>
        <authorList>
            <person name="Motta M.C."/>
            <person name="Martins A.C."/>
            <person name="de Souza S.S."/>
            <person name="Catta-Preta C.M."/>
            <person name="Silva R."/>
            <person name="Klein C.C."/>
            <person name="de Almeida L.G."/>
            <person name="de Lima Cunha O."/>
            <person name="Ciapina L.P."/>
            <person name="Brocchi M."/>
            <person name="Colabardini A.C."/>
            <person name="de Araujo Lima B."/>
            <person name="Machado C.R."/>
            <person name="de Almeida Soares C.M."/>
            <person name="Probst C.M."/>
            <person name="de Menezes C.B."/>
            <person name="Thompson C.E."/>
            <person name="Bartholomeu D.C."/>
            <person name="Gradia D.F."/>
            <person name="Pavoni D.P."/>
            <person name="Grisard E.C."/>
            <person name="Fantinatti-Garboggini F."/>
            <person name="Marchini F.K."/>
            <person name="Rodrigues-Luiz G.F."/>
            <person name="Wagner G."/>
            <person name="Goldman G.H."/>
            <person name="Fietto J.L."/>
            <person name="Elias M.C."/>
            <person name="Goldman M.H."/>
            <person name="Sagot M.F."/>
            <person name="Pereira M."/>
            <person name="Stoco P.H."/>
            <person name="de Mendonca-Neto R.P."/>
            <person name="Teixeira S.M."/>
            <person name="Maciel T.E."/>
            <person name="de Oliveira Mendes T.A."/>
            <person name="Urmenyi T.P."/>
            <person name="de Souza W."/>
            <person name="Schenkman S."/>
            <person name="de Vasconcelos A.T."/>
        </authorList>
    </citation>
    <scope>NUCLEOTIDE SEQUENCE [LARGE SCALE GENOMIC DNA]</scope>
</reference>
<organism evidence="4 5">
    <name type="scientific">Strigomonas culicis</name>
    <dbReference type="NCBI Taxonomy" id="28005"/>
    <lineage>
        <taxon>Eukaryota</taxon>
        <taxon>Discoba</taxon>
        <taxon>Euglenozoa</taxon>
        <taxon>Kinetoplastea</taxon>
        <taxon>Metakinetoplastina</taxon>
        <taxon>Trypanosomatida</taxon>
        <taxon>Trypanosomatidae</taxon>
        <taxon>Strigomonadinae</taxon>
        <taxon>Strigomonas</taxon>
    </lineage>
</organism>
<reference evidence="4" key="2">
    <citation type="submission" date="2013-03" db="EMBL/GenBank/DDBJ databases">
        <authorList>
            <person name="Motta M.C.M."/>
            <person name="Martins A.C.A."/>
            <person name="Preta C.M.C.C."/>
            <person name="Silva R."/>
            <person name="de Souza S.S."/>
            <person name="Klein C.C."/>
            <person name="de Almeida L.G.P."/>
            <person name="Cunha O.L."/>
            <person name="Colabardini A.C."/>
            <person name="Lima B.A."/>
            <person name="Machado C.R."/>
            <person name="Soares C.M.A."/>
            <person name="de Menezes C.B.A."/>
            <person name="Bartolomeu D.C."/>
            <person name="Grisard E.C."/>
            <person name="Fantinatti-Garboggini F."/>
            <person name="Rodrigues-Luiz G.F."/>
            <person name="Wagner G."/>
            <person name="Goldman G.H."/>
            <person name="Fietto J.L.R."/>
            <person name="Ciapina L.P."/>
            <person name="Brocchi M."/>
            <person name="Elias M.C."/>
            <person name="Goldman M.H.S."/>
            <person name="Sagot M.-F."/>
            <person name="Pereira M."/>
            <person name="Stoco P.H."/>
            <person name="Teixeira S.M.R."/>
            <person name="de Mendonca-Neto R.P."/>
            <person name="Maciel T.E.F."/>
            <person name="Mendes T.A.O."/>
            <person name="Urmenyi T.P."/>
            <person name="Teixeira M.M.G."/>
            <person name="de Camargo E.F.P."/>
            <person name="de Sousa W."/>
            <person name="Schenkman S."/>
            <person name="de Vasconcelos A.T.R."/>
        </authorList>
    </citation>
    <scope>NUCLEOTIDE SEQUENCE</scope>
</reference>
<gene>
    <name evidence="4" type="ORF">STCU_04132</name>
    <name evidence="3" type="ORF">STCU_06583</name>
</gene>
<proteinExistence type="predicted"/>
<dbReference type="AlphaFoldDB" id="S9UHK4"/>
<dbReference type="InterPro" id="IPR027417">
    <property type="entry name" value="P-loop_NTPase"/>
</dbReference>
<evidence type="ECO:0000313" key="3">
    <source>
        <dbReference type="EMBL" id="EPY25660.1"/>
    </source>
</evidence>
<dbReference type="EMBL" id="ATMH01004132">
    <property type="protein sequence ID" value="EPY30307.1"/>
    <property type="molecule type" value="Genomic_DNA"/>
</dbReference>
<evidence type="ECO:0000256" key="2">
    <source>
        <dbReference type="ARBA" id="ARBA00023134"/>
    </source>
</evidence>
<dbReference type="Gene3D" id="3.40.50.300">
    <property type="entry name" value="P-loop containing nucleotide triphosphate hydrolases"/>
    <property type="match status" value="1"/>
</dbReference>
<keyword evidence="2" id="KW-0342">GTP-binding</keyword>
<evidence type="ECO:0000313" key="4">
    <source>
        <dbReference type="EMBL" id="EPY30307.1"/>
    </source>
</evidence>
<evidence type="ECO:0000256" key="1">
    <source>
        <dbReference type="ARBA" id="ARBA00022741"/>
    </source>
</evidence>
<evidence type="ECO:0000313" key="5">
    <source>
        <dbReference type="Proteomes" id="UP000015354"/>
    </source>
</evidence>
<keyword evidence="5" id="KW-1185">Reference proteome</keyword>
<dbReference type="PANTHER" id="PTHR24073">
    <property type="entry name" value="DRAB5-RELATED"/>
    <property type="match status" value="1"/>
</dbReference>
<dbReference type="GO" id="GO:0005525">
    <property type="term" value="F:GTP binding"/>
    <property type="evidence" value="ECO:0007669"/>
    <property type="project" value="UniProtKB-KW"/>
</dbReference>
<dbReference type="EMBL" id="ATMH01006583">
    <property type="protein sequence ID" value="EPY25660.1"/>
    <property type="molecule type" value="Genomic_DNA"/>
</dbReference>
<sequence>MSSTKSSTTNNKVKILVLGPAKCGKSTITNFLCQTRETPTSKYYPTRPLRILETELELEASKLAPAGDQANKNKRLVFAGGDSKVRRVQVQCWDLSGSPQYQQTWPAVAEGADGIVLLYNSQIPNAARELSLWYKHFVLNQNEIDGQGNFAKRVPLSQVLVLAHQSTQPSGDLPEDDEDELSRNPAAYLKKKLPKELESVRVLRSSLDYDSDNFKEAFDQLVQRIIVHRMEVEEEEMLRGEREDKNNRIL</sequence>
<accession>S9UHK4</accession>
<protein>
    <submittedName>
        <fullName evidence="4">Rab family, other</fullName>
    </submittedName>
</protein>
<dbReference type="CDD" id="cd00882">
    <property type="entry name" value="Ras_like_GTPase"/>
    <property type="match status" value="1"/>
</dbReference>
<dbReference type="OrthoDB" id="275177at2759"/>
<comment type="caution">
    <text evidence="4">The sequence shown here is derived from an EMBL/GenBank/DDBJ whole genome shotgun (WGS) entry which is preliminary data.</text>
</comment>
<name>S9UHK4_9TRYP</name>
<dbReference type="Proteomes" id="UP000015354">
    <property type="component" value="Unassembled WGS sequence"/>
</dbReference>
<keyword evidence="1" id="KW-0547">Nucleotide-binding</keyword>
<dbReference type="SUPFAM" id="SSF52540">
    <property type="entry name" value="P-loop containing nucleoside triphosphate hydrolases"/>
    <property type="match status" value="1"/>
</dbReference>